<accession>A0A1Q9B0T5</accession>
<name>A0A1Q9B0T5_9HYPH</name>
<reference evidence="1 2" key="1">
    <citation type="submission" date="2016-09" db="EMBL/GenBank/DDBJ databases">
        <title>Rhizobium sp. nov., a novel species isolated from the rice rhizosphere.</title>
        <authorList>
            <person name="Zhao J."/>
            <person name="Zhang X."/>
        </authorList>
    </citation>
    <scope>NUCLEOTIDE SEQUENCE [LARGE SCALE GENOMIC DNA]</scope>
    <source>
        <strain evidence="1 2">1.7048</strain>
    </source>
</reference>
<proteinExistence type="predicted"/>
<dbReference type="Proteomes" id="UP000186364">
    <property type="component" value="Unassembled WGS sequence"/>
</dbReference>
<dbReference type="AlphaFoldDB" id="A0A1Q9B0T5"/>
<keyword evidence="2" id="KW-1185">Reference proteome</keyword>
<evidence type="ECO:0000313" key="1">
    <source>
        <dbReference type="EMBL" id="OLP61570.1"/>
    </source>
</evidence>
<evidence type="ECO:0000313" key="2">
    <source>
        <dbReference type="Proteomes" id="UP000186364"/>
    </source>
</evidence>
<sequence length="115" mass="12700">MMPIWSRQDLPQEYWTENRRRSDDLTVEDLLCDPDIARMDVRALADLPFPAFRLPDPDGPAISLGPLAQVDLPAKVDVQGAAVAGLGRSRAGRCAILQLVRLLRSRAARPVRAEA</sequence>
<organism evidence="1 2">
    <name type="scientific">Xaviernesmea oryzae</name>
    <dbReference type="NCBI Taxonomy" id="464029"/>
    <lineage>
        <taxon>Bacteria</taxon>
        <taxon>Pseudomonadati</taxon>
        <taxon>Pseudomonadota</taxon>
        <taxon>Alphaproteobacteria</taxon>
        <taxon>Hyphomicrobiales</taxon>
        <taxon>Rhizobiaceae</taxon>
        <taxon>Rhizobium/Agrobacterium group</taxon>
        <taxon>Xaviernesmea</taxon>
    </lineage>
</organism>
<protein>
    <submittedName>
        <fullName evidence="1">Uncharacterized protein</fullName>
    </submittedName>
</protein>
<gene>
    <name evidence="1" type="ORF">BJF93_08095</name>
</gene>
<dbReference type="EMBL" id="MKIP01000031">
    <property type="protein sequence ID" value="OLP61570.1"/>
    <property type="molecule type" value="Genomic_DNA"/>
</dbReference>
<comment type="caution">
    <text evidence="1">The sequence shown here is derived from an EMBL/GenBank/DDBJ whole genome shotgun (WGS) entry which is preliminary data.</text>
</comment>